<organism evidence="2 3">
    <name type="scientific">Azotobacter chroococcum NCIMB 8003</name>
    <dbReference type="NCBI Taxonomy" id="1328314"/>
    <lineage>
        <taxon>Bacteria</taxon>
        <taxon>Pseudomonadati</taxon>
        <taxon>Pseudomonadota</taxon>
        <taxon>Gammaproteobacteria</taxon>
        <taxon>Pseudomonadales</taxon>
        <taxon>Pseudomonadaceae</taxon>
        <taxon>Azotobacter</taxon>
    </lineage>
</organism>
<evidence type="ECO:0000313" key="3">
    <source>
        <dbReference type="Proteomes" id="UP000068210"/>
    </source>
</evidence>
<proteinExistence type="predicted"/>
<evidence type="ECO:0000313" key="2">
    <source>
        <dbReference type="EMBL" id="AJE21182.1"/>
    </source>
</evidence>
<feature type="domain" description="HTH cro/C1-type" evidence="1">
    <location>
        <begin position="30"/>
        <end position="85"/>
    </location>
</feature>
<sequence length="107" mass="11955">MKKREEDRGAVLDEIRQQLAGGTLSFGGAIRQLRLRVTGLNQTDFARTCKLSLRTLRQLEQDAGNPTVATLDSVFRLFGMRMGIVAGRRREDGGMNRPAFDMIVTTQ</sequence>
<accession>A0A0C4WSD5</accession>
<dbReference type="SUPFAM" id="SSF47413">
    <property type="entry name" value="lambda repressor-like DNA-binding domains"/>
    <property type="match status" value="1"/>
</dbReference>
<evidence type="ECO:0000259" key="1">
    <source>
        <dbReference type="PROSITE" id="PS50943"/>
    </source>
</evidence>
<dbReference type="EMBL" id="CP010415">
    <property type="protein sequence ID" value="AJE21182.1"/>
    <property type="molecule type" value="Genomic_DNA"/>
</dbReference>
<dbReference type="KEGG" id="acx:Achr_17250"/>
<dbReference type="InterPro" id="IPR010982">
    <property type="entry name" value="Lambda_DNA-bd_dom_sf"/>
</dbReference>
<dbReference type="AlphaFoldDB" id="A0A0C4WSD5"/>
<reference evidence="2 3" key="1">
    <citation type="journal article" date="2015" name="PLoS ONE">
        <title>Azotobacter Genomes: The Genome of Azotobacter chroococcum NCIMB 8003 (ATCC 4412).</title>
        <authorList>
            <person name="Robson R.L."/>
            <person name="Jones R."/>
            <person name="Robson R.M."/>
            <person name="Schwartz A."/>
            <person name="Richardson T.H."/>
        </authorList>
    </citation>
    <scope>NUCLEOTIDE SEQUENCE [LARGE SCALE GENOMIC DNA]</scope>
    <source>
        <strain evidence="2 3">NCIMB 8003</strain>
    </source>
</reference>
<gene>
    <name evidence="2" type="ORF">Achr_17250</name>
</gene>
<dbReference type="RefSeq" id="WP_052263889.1">
    <property type="nucleotide sequence ID" value="NZ_CP010415.1"/>
</dbReference>
<keyword evidence="2" id="KW-0238">DNA-binding</keyword>
<keyword evidence="3" id="KW-1185">Reference proteome</keyword>
<dbReference type="Proteomes" id="UP000068210">
    <property type="component" value="Chromosome"/>
</dbReference>
<dbReference type="HOGENOM" id="CLU_141638_2_0_6"/>
<dbReference type="CDD" id="cd00093">
    <property type="entry name" value="HTH_XRE"/>
    <property type="match status" value="1"/>
</dbReference>
<name>A0A0C4WSD5_9GAMM</name>
<dbReference type="SMART" id="SM00530">
    <property type="entry name" value="HTH_XRE"/>
    <property type="match status" value="1"/>
</dbReference>
<dbReference type="PROSITE" id="PS50943">
    <property type="entry name" value="HTH_CROC1"/>
    <property type="match status" value="1"/>
</dbReference>
<protein>
    <submittedName>
        <fullName evidence="2">Lambda repressor-like DNA-binding domains</fullName>
    </submittedName>
</protein>
<dbReference type="Gene3D" id="1.10.260.40">
    <property type="entry name" value="lambda repressor-like DNA-binding domains"/>
    <property type="match status" value="1"/>
</dbReference>
<dbReference type="STRING" id="1328314.Achr_17250"/>
<dbReference type="InterPro" id="IPR001387">
    <property type="entry name" value="Cro/C1-type_HTH"/>
</dbReference>
<dbReference type="GO" id="GO:0003677">
    <property type="term" value="F:DNA binding"/>
    <property type="evidence" value="ECO:0007669"/>
    <property type="project" value="UniProtKB-KW"/>
</dbReference>